<dbReference type="EMBL" id="MK279849">
    <property type="protein sequence ID" value="AZS07523.1"/>
    <property type="molecule type" value="Genomic_DNA"/>
</dbReference>
<organism evidence="1 2">
    <name type="scientific">Mycobacterium phage Duke13</name>
    <dbReference type="NCBI Taxonomy" id="2499038"/>
    <lineage>
        <taxon>Viruses</taxon>
        <taxon>Duplodnaviria</taxon>
        <taxon>Heunggongvirae</taxon>
        <taxon>Uroviricota</taxon>
        <taxon>Caudoviricetes</taxon>
        <taxon>Omegavirus</taxon>
        <taxon>Omegavirus baka</taxon>
    </lineage>
</organism>
<evidence type="ECO:0000313" key="1">
    <source>
        <dbReference type="EMBL" id="AZS07523.1"/>
    </source>
</evidence>
<dbReference type="Proteomes" id="UP000287876">
    <property type="component" value="Segment"/>
</dbReference>
<proteinExistence type="predicted"/>
<reference evidence="1 2" key="1">
    <citation type="submission" date="2018-12" db="EMBL/GenBank/DDBJ databases">
        <authorList>
            <person name="Betsko A.J."/>
            <person name="Stoner T.H."/>
            <person name="Garlena R.A."/>
            <person name="Russell D.A."/>
            <person name="Pope W.H."/>
            <person name="Jacobs-Sera D."/>
            <person name="Hatfull G.F."/>
        </authorList>
    </citation>
    <scope>NUCLEOTIDE SEQUENCE [LARGE SCALE GENOMIC DNA]</scope>
</reference>
<protein>
    <submittedName>
        <fullName evidence="1">Uncharacterized protein</fullName>
    </submittedName>
</protein>
<evidence type="ECO:0000313" key="2">
    <source>
        <dbReference type="Proteomes" id="UP000287876"/>
    </source>
</evidence>
<sequence>MVRGCMADYYTRHHGAIDGPFSSYSEAVEDGAPLLDLSTITDDGQAMIRLLADDPVLHAIFELGRRLGAEGL</sequence>
<name>A0A3S9UB56_9CAUD</name>
<accession>A0A3S9UB56</accession>
<gene>
    <name evidence="1" type="primary">187</name>
    <name evidence="1" type="ORF">PBI_DUKE13_187</name>
</gene>